<dbReference type="GO" id="GO:0005737">
    <property type="term" value="C:cytoplasm"/>
    <property type="evidence" value="ECO:0007669"/>
    <property type="project" value="TreeGrafter"/>
</dbReference>
<dbReference type="PANTHER" id="PTHR13847:SF213">
    <property type="entry name" value="DEPENDENT OXIDOREDUCTASE, PUTATIVE-RELATED"/>
    <property type="match status" value="1"/>
</dbReference>
<dbReference type="OrthoDB" id="512662at2759"/>
<dbReference type="RefSeq" id="XP_017995288.1">
    <property type="nucleotide sequence ID" value="XM_018150535.1"/>
</dbReference>
<dbReference type="AlphaFoldDB" id="A0A0N1NVT6"/>
<comment type="caution">
    <text evidence="2">The sequence shown here is derived from an EMBL/GenBank/DDBJ whole genome shotgun (WGS) entry which is preliminary data.</text>
</comment>
<dbReference type="PANTHER" id="PTHR13847">
    <property type="entry name" value="SARCOSINE DEHYDROGENASE-RELATED"/>
    <property type="match status" value="1"/>
</dbReference>
<keyword evidence="3" id="KW-1185">Reference proteome</keyword>
<dbReference type="Proteomes" id="UP000038010">
    <property type="component" value="Unassembled WGS sequence"/>
</dbReference>
<dbReference type="Gene3D" id="3.30.9.10">
    <property type="entry name" value="D-Amino Acid Oxidase, subunit A, domain 2"/>
    <property type="match status" value="1"/>
</dbReference>
<name>A0A0N1NVT6_9EURO</name>
<proteinExistence type="predicted"/>
<organism evidence="2 3">
    <name type="scientific">Cyphellophora attinorum</name>
    <dbReference type="NCBI Taxonomy" id="1664694"/>
    <lineage>
        <taxon>Eukaryota</taxon>
        <taxon>Fungi</taxon>
        <taxon>Dikarya</taxon>
        <taxon>Ascomycota</taxon>
        <taxon>Pezizomycotina</taxon>
        <taxon>Eurotiomycetes</taxon>
        <taxon>Chaetothyriomycetidae</taxon>
        <taxon>Chaetothyriales</taxon>
        <taxon>Cyphellophoraceae</taxon>
        <taxon>Cyphellophora</taxon>
    </lineage>
</organism>
<evidence type="ECO:0000313" key="3">
    <source>
        <dbReference type="Proteomes" id="UP000038010"/>
    </source>
</evidence>
<dbReference type="Pfam" id="PF01266">
    <property type="entry name" value="DAO"/>
    <property type="match status" value="1"/>
</dbReference>
<dbReference type="EMBL" id="LFJN01000041">
    <property type="protein sequence ID" value="KPI35325.1"/>
    <property type="molecule type" value="Genomic_DNA"/>
</dbReference>
<dbReference type="GeneID" id="28742415"/>
<dbReference type="VEuPathDB" id="FungiDB:AB675_9957"/>
<dbReference type="InterPro" id="IPR006076">
    <property type="entry name" value="FAD-dep_OxRdtase"/>
</dbReference>
<dbReference type="InterPro" id="IPR036188">
    <property type="entry name" value="FAD/NAD-bd_sf"/>
</dbReference>
<accession>A0A0N1NVT6</accession>
<evidence type="ECO:0000313" key="2">
    <source>
        <dbReference type="EMBL" id="KPI35325.1"/>
    </source>
</evidence>
<sequence>MAAQNAHQARQRLSQLTATLAPTPTESAPVVQTRATIAARMARDPGLPVLSPTLSYWQDPEHSFAHVRSTSLPKDTDVALIGSGITAVSTALHLLRLEPGLRIVILEARSAISGATGRNGGHIKASPWADYHDLKQLFGKQSGMKIIKFRMAHLDVFCREAAELGQAGQAGLVRRTKALSTSYSAKAWEGSKMRLHDFLQDFPEEVGKWEAIEDRATLRSLGLSDNAVGTVRGPEGAAWPYRFVGAVMGRLLDGGQVTLETHTPVTSISRTSSPKRPYTVHTSRGSIDAKHVVHCTNGFAAHLLPSLRGKLWPFRGQMTVQSVPKSFPRLGGERSWSTVWERGFDYVTQSPGSDGCLYWGGGLLQVPDGVDRELDLGCSNDGELSHECLNRLENAAGRAFKDGEHAQIIRKWTGIMGCTGDGLPLVDRLPEYVSGRTDCDPHVGGEWIAAGFNGFGMVNCWLSGKGLAHFITGRKEEVRSWFPIDEFACRSERLGEMTPEGSLDLFLAGLDT</sequence>
<gene>
    <name evidence="2" type="ORF">AB675_9957</name>
</gene>
<protein>
    <recommendedName>
        <fullName evidence="1">FAD dependent oxidoreductase domain-containing protein</fullName>
    </recommendedName>
</protein>
<dbReference type="Gene3D" id="3.50.50.60">
    <property type="entry name" value="FAD/NAD(P)-binding domain"/>
    <property type="match status" value="1"/>
</dbReference>
<reference evidence="2 3" key="1">
    <citation type="submission" date="2015-06" db="EMBL/GenBank/DDBJ databases">
        <title>Draft genome of the ant-associated black yeast Phialophora attae CBS 131958.</title>
        <authorList>
            <person name="Moreno L.F."/>
            <person name="Stielow B.J."/>
            <person name="de Hoog S."/>
            <person name="Vicente V.A."/>
            <person name="Weiss V.A."/>
            <person name="de Vries M."/>
            <person name="Cruz L.M."/>
            <person name="Souza E.M."/>
        </authorList>
    </citation>
    <scope>NUCLEOTIDE SEQUENCE [LARGE SCALE GENOMIC DNA]</scope>
    <source>
        <strain evidence="2 3">CBS 131958</strain>
    </source>
</reference>
<evidence type="ECO:0000259" key="1">
    <source>
        <dbReference type="Pfam" id="PF01266"/>
    </source>
</evidence>
<dbReference type="SUPFAM" id="SSF51905">
    <property type="entry name" value="FAD/NAD(P)-binding domain"/>
    <property type="match status" value="1"/>
</dbReference>
<dbReference type="STRING" id="1664694.A0A0N1NVT6"/>
<feature type="domain" description="FAD dependent oxidoreductase" evidence="1">
    <location>
        <begin position="77"/>
        <end position="468"/>
    </location>
</feature>